<proteinExistence type="predicted"/>
<dbReference type="EMBL" id="QBKI01000009">
    <property type="protein sequence ID" value="PTX15059.1"/>
    <property type="molecule type" value="Genomic_DNA"/>
</dbReference>
<reference evidence="2 3" key="1">
    <citation type="submission" date="2018-04" db="EMBL/GenBank/DDBJ databases">
        <title>Genomic Encyclopedia of Archaeal and Bacterial Type Strains, Phase II (KMG-II): from individual species to whole genera.</title>
        <authorList>
            <person name="Goeker M."/>
        </authorList>
    </citation>
    <scope>NUCLEOTIDE SEQUENCE [LARGE SCALE GENOMIC DNA]</scope>
    <source>
        <strain evidence="2 3">DSM 100162</strain>
    </source>
</reference>
<name>A0A2T5YEC0_9BACT</name>
<evidence type="ECO:0000313" key="2">
    <source>
        <dbReference type="EMBL" id="PTX15059.1"/>
    </source>
</evidence>
<comment type="caution">
    <text evidence="2">The sequence shown here is derived from an EMBL/GenBank/DDBJ whole genome shotgun (WGS) entry which is preliminary data.</text>
</comment>
<protein>
    <submittedName>
        <fullName evidence="2">Uncharacterized protein</fullName>
    </submittedName>
</protein>
<accession>A0A2T5YEC0</accession>
<dbReference type="AlphaFoldDB" id="A0A2T5YEC0"/>
<evidence type="ECO:0000313" key="3">
    <source>
        <dbReference type="Proteomes" id="UP000244225"/>
    </source>
</evidence>
<feature type="region of interest" description="Disordered" evidence="1">
    <location>
        <begin position="49"/>
        <end position="80"/>
    </location>
</feature>
<keyword evidence="3" id="KW-1185">Reference proteome</keyword>
<evidence type="ECO:0000256" key="1">
    <source>
        <dbReference type="SAM" id="MobiDB-lite"/>
    </source>
</evidence>
<dbReference type="RefSeq" id="WP_146173590.1">
    <property type="nucleotide sequence ID" value="NZ_QBKI01000009.1"/>
</dbReference>
<dbReference type="Proteomes" id="UP000244225">
    <property type="component" value="Unassembled WGS sequence"/>
</dbReference>
<gene>
    <name evidence="2" type="ORF">C8N40_109157</name>
</gene>
<sequence length="80" mass="8799">MKKRNEKLKLVSKRLFSFRKEGWQGGDPSSTDPTTTTVTITTSTIIMSERGMNRASVPKGSRHGYAGKAIGGVPGRRFRS</sequence>
<organism evidence="2 3">
    <name type="scientific">Pontibacter mucosus</name>
    <dbReference type="NCBI Taxonomy" id="1649266"/>
    <lineage>
        <taxon>Bacteria</taxon>
        <taxon>Pseudomonadati</taxon>
        <taxon>Bacteroidota</taxon>
        <taxon>Cytophagia</taxon>
        <taxon>Cytophagales</taxon>
        <taxon>Hymenobacteraceae</taxon>
        <taxon>Pontibacter</taxon>
    </lineage>
</organism>